<dbReference type="NCBIfam" id="TIGR00086">
    <property type="entry name" value="smpB"/>
    <property type="match status" value="1"/>
</dbReference>
<dbReference type="GO" id="GO:0070929">
    <property type="term" value="P:trans-translation"/>
    <property type="evidence" value="ECO:0007669"/>
    <property type="project" value="UniProtKB-UniRule"/>
</dbReference>
<dbReference type="KEGG" id="hna:Hneap_1530"/>
<keyword evidence="2 3" id="KW-0694">RNA-binding</keyword>
<comment type="similarity">
    <text evidence="3">Belongs to the SmpB family.</text>
</comment>
<dbReference type="RefSeq" id="WP_012824395.1">
    <property type="nucleotide sequence ID" value="NC_013422.1"/>
</dbReference>
<dbReference type="STRING" id="555778.Hneap_1530"/>
<dbReference type="GO" id="GO:0005829">
    <property type="term" value="C:cytosol"/>
    <property type="evidence" value="ECO:0007669"/>
    <property type="project" value="TreeGrafter"/>
</dbReference>
<dbReference type="GO" id="GO:0070930">
    <property type="term" value="P:trans-translation-dependent protein tagging"/>
    <property type="evidence" value="ECO:0007669"/>
    <property type="project" value="TreeGrafter"/>
</dbReference>
<proteinExistence type="inferred from homology"/>
<name>D0L0Y8_HALNC</name>
<evidence type="ECO:0000256" key="1">
    <source>
        <dbReference type="ARBA" id="ARBA00022490"/>
    </source>
</evidence>
<dbReference type="PANTHER" id="PTHR30308:SF2">
    <property type="entry name" value="SSRA-BINDING PROTEIN"/>
    <property type="match status" value="1"/>
</dbReference>
<dbReference type="Pfam" id="PF01668">
    <property type="entry name" value="SmpB"/>
    <property type="match status" value="1"/>
</dbReference>
<dbReference type="PANTHER" id="PTHR30308">
    <property type="entry name" value="TMRNA-BINDING COMPONENT OF TRANS-TRANSLATION TAGGING COMPLEX"/>
    <property type="match status" value="1"/>
</dbReference>
<evidence type="ECO:0000313" key="4">
    <source>
        <dbReference type="EMBL" id="ACX96361.1"/>
    </source>
</evidence>
<dbReference type="Gene3D" id="2.40.280.10">
    <property type="match status" value="1"/>
</dbReference>
<dbReference type="CDD" id="cd09294">
    <property type="entry name" value="SmpB"/>
    <property type="match status" value="1"/>
</dbReference>
<evidence type="ECO:0000256" key="2">
    <source>
        <dbReference type="ARBA" id="ARBA00022884"/>
    </source>
</evidence>
<evidence type="ECO:0000313" key="5">
    <source>
        <dbReference type="Proteomes" id="UP000009102"/>
    </source>
</evidence>
<comment type="function">
    <text evidence="3">Required for rescue of stalled ribosomes mediated by trans-translation. Binds to transfer-messenger RNA (tmRNA), required for stable association of tmRNA with ribosomes. tmRNA and SmpB together mimic tRNA shape, replacing the anticodon stem-loop with SmpB. tmRNA is encoded by the ssrA gene; the 2 termini fold to resemble tRNA(Ala) and it encodes a 'tag peptide', a short internal open reading frame. During trans-translation Ala-aminoacylated tmRNA acts like a tRNA, entering the A-site of stalled ribosomes, displacing the stalled mRNA. The ribosome then switches to translate the ORF on the tmRNA; the nascent peptide is terminated with the 'tag peptide' encoded by the tmRNA and targeted for degradation. The ribosome is freed to recommence translation, which seems to be the essential function of trans-translation.</text>
</comment>
<dbReference type="eggNOG" id="COG0691">
    <property type="taxonomic scope" value="Bacteria"/>
</dbReference>
<dbReference type="OrthoDB" id="9805462at2"/>
<dbReference type="EMBL" id="CP001801">
    <property type="protein sequence ID" value="ACX96361.1"/>
    <property type="molecule type" value="Genomic_DNA"/>
</dbReference>
<dbReference type="NCBIfam" id="NF003843">
    <property type="entry name" value="PRK05422.1"/>
    <property type="match status" value="1"/>
</dbReference>
<keyword evidence="1 3" id="KW-0963">Cytoplasm</keyword>
<dbReference type="InterPro" id="IPR023620">
    <property type="entry name" value="SmpB"/>
</dbReference>
<dbReference type="AlphaFoldDB" id="D0L0Y8"/>
<keyword evidence="5" id="KW-1185">Reference proteome</keyword>
<evidence type="ECO:0000256" key="3">
    <source>
        <dbReference type="HAMAP-Rule" id="MF_00023"/>
    </source>
</evidence>
<dbReference type="InterPro" id="IPR000037">
    <property type="entry name" value="SsrA-bd_prot"/>
</dbReference>
<dbReference type="Proteomes" id="UP000009102">
    <property type="component" value="Chromosome"/>
</dbReference>
<reference evidence="4 5" key="1">
    <citation type="submission" date="2009-10" db="EMBL/GenBank/DDBJ databases">
        <title>Complete sequence of Halothiobacillus neapolitanus c2.</title>
        <authorList>
            <consortium name="US DOE Joint Genome Institute"/>
            <person name="Lucas S."/>
            <person name="Copeland A."/>
            <person name="Lapidus A."/>
            <person name="Glavina del Rio T."/>
            <person name="Tice H."/>
            <person name="Bruce D."/>
            <person name="Goodwin L."/>
            <person name="Pitluck S."/>
            <person name="Davenport K."/>
            <person name="Brettin T."/>
            <person name="Detter J.C."/>
            <person name="Han C."/>
            <person name="Tapia R."/>
            <person name="Larimer F."/>
            <person name="Land M."/>
            <person name="Hauser L."/>
            <person name="Kyrpides N."/>
            <person name="Mikhailova N."/>
            <person name="Kerfeld C."/>
            <person name="Cannon G."/>
            <person name="Heinhort S."/>
        </authorList>
    </citation>
    <scope>NUCLEOTIDE SEQUENCE [LARGE SCALE GENOMIC DNA]</scope>
    <source>
        <strain evidence="5">ATCC 23641 / c2</strain>
    </source>
</reference>
<dbReference type="InterPro" id="IPR020081">
    <property type="entry name" value="SsrA-bd_prot_CS"/>
</dbReference>
<protein>
    <recommendedName>
        <fullName evidence="3">SsrA-binding protein</fullName>
    </recommendedName>
    <alternativeName>
        <fullName evidence="3">Small protein B</fullName>
    </alternativeName>
</protein>
<dbReference type="GO" id="GO:0003723">
    <property type="term" value="F:RNA binding"/>
    <property type="evidence" value="ECO:0007669"/>
    <property type="project" value="UniProtKB-UniRule"/>
</dbReference>
<organism evidence="4 5">
    <name type="scientific">Halothiobacillus neapolitanus (strain ATCC 23641 / DSM 15147 / CIP 104769 / NCIMB 8539 / c2)</name>
    <name type="common">Thiobacillus neapolitanus</name>
    <dbReference type="NCBI Taxonomy" id="555778"/>
    <lineage>
        <taxon>Bacteria</taxon>
        <taxon>Pseudomonadati</taxon>
        <taxon>Pseudomonadota</taxon>
        <taxon>Gammaproteobacteria</taxon>
        <taxon>Chromatiales</taxon>
        <taxon>Halothiobacillaceae</taxon>
        <taxon>Halothiobacillus</taxon>
    </lineage>
</organism>
<sequence>MSKTKKSAGESTIALNKKAKFDYFLNDRFEAGIALEGWEVKSLREGKVQLTDAHILLKNGEAFMIGGQINPLIQASSHVRPDNTRIRKLLLHKREIAQLIGAVDRKGFTVVPTAMYWKNGRAKLEIALAQGKKDHDKRATLKEKDWARDKQRILRTSS</sequence>
<comment type="subcellular location">
    <subcellularLocation>
        <location evidence="3">Cytoplasm</location>
    </subcellularLocation>
    <text evidence="3">The tmRNA-SmpB complex associates with stalled 70S ribosomes.</text>
</comment>
<gene>
    <name evidence="3" type="primary">smpB</name>
    <name evidence="4" type="ordered locus">Hneap_1530</name>
</gene>
<accession>D0L0Y8</accession>
<dbReference type="HOGENOM" id="CLU_108953_3_0_6"/>
<dbReference type="PROSITE" id="PS01317">
    <property type="entry name" value="SSRP"/>
    <property type="match status" value="1"/>
</dbReference>
<dbReference type="HAMAP" id="MF_00023">
    <property type="entry name" value="SmpB"/>
    <property type="match status" value="1"/>
</dbReference>
<dbReference type="SUPFAM" id="SSF74982">
    <property type="entry name" value="Small protein B (SmpB)"/>
    <property type="match status" value="1"/>
</dbReference>